<dbReference type="EMBL" id="VXPY01000021">
    <property type="protein sequence ID" value="MYD89452.1"/>
    <property type="molecule type" value="Genomic_DNA"/>
</dbReference>
<protein>
    <submittedName>
        <fullName evidence="2">DUF4062 domain-containing protein</fullName>
    </submittedName>
</protein>
<sequence length="604" mass="67480">MDAARFGCRVKLQRVPPGCNRDDNPNQVYRGIFQMATFKVFLSSVQSEFASERASLREYFQTDPLLRETFEILLFEDIPPSEVPPDTAYLERVDQADILIGLFGLEYGTEGGDGISPTEKEYNRASDTNTHRLVFVKEAEDEHRHPKMRQLIRKAQQSLVVGQFNTVEDLRSGIQAAIVDYMKVKKLIQTGGFDEAICEDATLEDISEQAVVAFVRAAQRARQFPLGEETPMEDVLTHLRLIKKGVTNAAIQLFGKDPQRFRVGSEVRCAHFHGTEIEKPIPSLQVFGGTLFSQVDSAEDFVLSKINMSVGTRAESVRAPRTYEIPVEVIREAIVNAVVHRDFTSTGNVQVMIFADRLEIWNPGRLPPSLTIEKLREPHGSVPANPLLADSMFLAEYIERMGTGTLDMIRRCGEAGLPEPEFRVDDMFKVTIRRARMHECVVTVCGNGGVLADVEVLALFPNKTWKRSVTDRYGEAHFSLYSGFLPMTVFAARHGFTAGVEYNWIPVERPLCLELDVQASGGSAVFAEGTGYLPGLAGRLEPILDTYDRTYLYAANIAINDGLQQPVDFNLGDDLHLKDADGYELSVRVVDIVGRSSLIEYRSV</sequence>
<organism evidence="2">
    <name type="scientific">Caldilineaceae bacterium SB0662_bin_9</name>
    <dbReference type="NCBI Taxonomy" id="2605258"/>
    <lineage>
        <taxon>Bacteria</taxon>
        <taxon>Bacillati</taxon>
        <taxon>Chloroflexota</taxon>
        <taxon>Caldilineae</taxon>
        <taxon>Caldilineales</taxon>
        <taxon>Caldilineaceae</taxon>
    </lineage>
</organism>
<evidence type="ECO:0000313" key="2">
    <source>
        <dbReference type="EMBL" id="MYD89452.1"/>
    </source>
</evidence>
<dbReference type="InterPro" id="IPR025139">
    <property type="entry name" value="DUF4062"/>
</dbReference>
<comment type="caution">
    <text evidence="2">The sequence shown here is derived from an EMBL/GenBank/DDBJ whole genome shotgun (WGS) entry which is preliminary data.</text>
</comment>
<proteinExistence type="predicted"/>
<evidence type="ECO:0000259" key="1">
    <source>
        <dbReference type="Pfam" id="PF13271"/>
    </source>
</evidence>
<reference evidence="2" key="1">
    <citation type="submission" date="2019-09" db="EMBL/GenBank/DDBJ databases">
        <title>Characterisation of the sponge microbiome using genome-centric metagenomics.</title>
        <authorList>
            <person name="Engelberts J.P."/>
            <person name="Robbins S.J."/>
            <person name="De Goeij J.M."/>
            <person name="Aranda M."/>
            <person name="Bell S.C."/>
            <person name="Webster N.S."/>
        </authorList>
    </citation>
    <scope>NUCLEOTIDE SEQUENCE</scope>
    <source>
        <strain evidence="2">SB0662_bin_9</strain>
    </source>
</reference>
<dbReference type="InterPro" id="IPR038475">
    <property type="entry name" value="RecG_C_sf"/>
</dbReference>
<dbReference type="Gene3D" id="3.30.565.60">
    <property type="match status" value="1"/>
</dbReference>
<dbReference type="Pfam" id="PF13271">
    <property type="entry name" value="DUF4062"/>
    <property type="match status" value="1"/>
</dbReference>
<dbReference type="PANTHER" id="PTHR30595:SF6">
    <property type="entry name" value="SCHLAFEN ALBA-2 DOMAIN-CONTAINING PROTEIN"/>
    <property type="match status" value="1"/>
</dbReference>
<dbReference type="PANTHER" id="PTHR30595">
    <property type="entry name" value="GLPR-RELATED TRANSCRIPTIONAL REPRESSOR"/>
    <property type="match status" value="1"/>
</dbReference>
<feature type="domain" description="DUF4062" evidence="1">
    <location>
        <begin position="39"/>
        <end position="125"/>
    </location>
</feature>
<name>A0A6B1DRV1_9CHLR</name>
<gene>
    <name evidence="2" type="ORF">F4Y08_03805</name>
</gene>
<dbReference type="Pfam" id="PF13749">
    <property type="entry name" value="HATPase_c_4"/>
    <property type="match status" value="1"/>
</dbReference>
<dbReference type="AlphaFoldDB" id="A0A6B1DRV1"/>
<accession>A0A6B1DRV1</accession>